<keyword evidence="4" id="KW-1185">Reference proteome</keyword>
<feature type="transmembrane region" description="Helical" evidence="2">
    <location>
        <begin position="63"/>
        <end position="96"/>
    </location>
</feature>
<dbReference type="SUPFAM" id="SSF53187">
    <property type="entry name" value="Zn-dependent exopeptidases"/>
    <property type="match status" value="1"/>
</dbReference>
<gene>
    <name evidence="3" type="ORF">CE91St30_00130</name>
</gene>
<sequence length="1043" mass="110337">MPELMDHVAYLSQEIGPRPAGTEEEQQAALYITEQMQKDAGLSAVIEDFNSASNAETPRAICCAITFVIALASLFLPVLAIPAMVLTALSAILYVLEVGGKPIISRFLARGVSQNVVAKYEPGYSADAGGARRRKVILVARYDSGKVQPELKAPILGVLPFIQWALLVSIVLIPILLIVRNVFFLHAEGVTAIVFFVLIGIGLFFTALPLVIAIVHKFAAYNEAANANAAGTAVLLDVARRIGRGRVSAAELAARAEADGTVVHGEEAAIASGLVPEGAQLAYQAAQMQPPEPAPQTPEDRLASAKAAIAALTGQPVSQSEPVRDIASNLVQVKEAPIGQPTEEDIREQRDETREALAGVPSEGAPSQVVVEMLSPAAGGKGEVADSGAAAGTAVAAAGTAAAAAIAGSVVSPDSSSAADASVPDWFKKAQENAKKPRSAQPGEIHRSRYADALDAAVSESSSHFNQANRLVDAETEGRLKQMREGLLETRTAPPAPEAAMQSEASGNGVAVPEQFGENQQADAANLSAGLPDAPEPWVSAQPIPLQDAAQQSSAAPGSTTAMPPIDVSDLRAQVAGNVPPIAPIPPIETEQAKPAIVLPDIGMSATNLPPVIEMSKQRAPLAEAEQSSKVAAKSLLTMLPTIGAEEIAAEKDGKDPAQAHQDKAVSPKPDLGLLPSLSGEIRKPSTDEGTQAAGSVSKAGSFASMGMTGAFTPVGDELIENVDPDEIYVDDADDSDYESGLTETGAFAGPGYVEMPKSRVRRFFDRFGKKKKEEEVSPQEWLDVDENFEARSVGAARGGWESFQQDDSFDETDGYSEYDEFDENAAYGGDREIDEFDDDEFENGGNRPWQGGAFSRRRLVDQDEALDEGETPVASQVSSEAQVSDELQQVYQFRNPDVNVEVWFVALGSELAGNAGMKAFLAEHGTELRGSVIINLNALGAGDLSLIEKEGKYRRVSASSRMKRYMKKASQATGIDSSTASIKWSESASSVALRHGFQAMSIVGMDGSKPAYFGQGDDVLENIDPDTLYRNSDFVMELLKNI</sequence>
<dbReference type="Gene3D" id="3.40.630.10">
    <property type="entry name" value="Zn peptidases"/>
    <property type="match status" value="2"/>
</dbReference>
<keyword evidence="2" id="KW-0472">Membrane</keyword>
<evidence type="ECO:0000256" key="1">
    <source>
        <dbReference type="SAM" id="MobiDB-lite"/>
    </source>
</evidence>
<feature type="transmembrane region" description="Helical" evidence="2">
    <location>
        <begin position="161"/>
        <end position="179"/>
    </location>
</feature>
<feature type="region of interest" description="Disordered" evidence="1">
    <location>
        <begin position="730"/>
        <end position="752"/>
    </location>
</feature>
<keyword evidence="2" id="KW-1133">Transmembrane helix</keyword>
<dbReference type="RefSeq" id="WP_244387449.1">
    <property type="nucleotide sequence ID" value="NZ_AP025564.1"/>
</dbReference>
<evidence type="ECO:0000256" key="2">
    <source>
        <dbReference type="SAM" id="Phobius"/>
    </source>
</evidence>
<accession>A0ABN6M9H6</accession>
<feature type="region of interest" description="Disordered" evidence="1">
    <location>
        <begin position="651"/>
        <end position="698"/>
    </location>
</feature>
<name>A0ABN6M9H6_9ACTN</name>
<feature type="transmembrane region" description="Helical" evidence="2">
    <location>
        <begin position="191"/>
        <end position="215"/>
    </location>
</feature>
<evidence type="ECO:0008006" key="5">
    <source>
        <dbReference type="Google" id="ProtNLM"/>
    </source>
</evidence>
<dbReference type="Proteomes" id="UP001320544">
    <property type="component" value="Chromosome"/>
</dbReference>
<dbReference type="EMBL" id="AP025564">
    <property type="protein sequence ID" value="BDE94680.1"/>
    <property type="molecule type" value="Genomic_DNA"/>
</dbReference>
<protein>
    <recommendedName>
        <fullName evidence="5">Aminopeptidase</fullName>
    </recommendedName>
</protein>
<keyword evidence="2" id="KW-0812">Transmembrane</keyword>
<evidence type="ECO:0000313" key="3">
    <source>
        <dbReference type="EMBL" id="BDE94680.1"/>
    </source>
</evidence>
<reference evidence="3 4" key="1">
    <citation type="submission" date="2022-01" db="EMBL/GenBank/DDBJ databases">
        <title>Novel bile acid biosynthetic pathways are enriched in the microbiome of centenarians.</title>
        <authorList>
            <person name="Sato Y."/>
            <person name="Atarashi K."/>
            <person name="Plichta R.D."/>
            <person name="Arai Y."/>
            <person name="Sasajima S."/>
            <person name="Kearney M.S."/>
            <person name="Suda W."/>
            <person name="Takeshita K."/>
            <person name="Sasaki T."/>
            <person name="Okamoto S."/>
            <person name="Skelly N.A."/>
            <person name="Okamura Y."/>
            <person name="Vlamakis H."/>
            <person name="Li Y."/>
            <person name="Tanoue T."/>
            <person name="Takei H."/>
            <person name="Nittono H."/>
            <person name="Narushima S."/>
            <person name="Irie J."/>
            <person name="Itoh H."/>
            <person name="Moriya K."/>
            <person name="Sugiura Y."/>
            <person name="Suematsu M."/>
            <person name="Moritoki N."/>
            <person name="Shibata S."/>
            <person name="Littman R.D."/>
            <person name="Fischbach A.M."/>
            <person name="Uwamino Y."/>
            <person name="Inoue T."/>
            <person name="Honda A."/>
            <person name="Hattori M."/>
            <person name="Murai T."/>
            <person name="Xavier J.R."/>
            <person name="Hirose N."/>
            <person name="Honda K."/>
        </authorList>
    </citation>
    <scope>NUCLEOTIDE SEQUENCE [LARGE SCALE GENOMIC DNA]</scope>
    <source>
        <strain evidence="3 4">CE91-St30</strain>
    </source>
</reference>
<feature type="region of interest" description="Disordered" evidence="1">
    <location>
        <begin position="490"/>
        <end position="510"/>
    </location>
</feature>
<feature type="compositionally biased region" description="Basic and acidic residues" evidence="1">
    <location>
        <begin position="651"/>
        <end position="666"/>
    </location>
</feature>
<organism evidence="3 4">
    <name type="scientific">Raoultibacter timonensis</name>
    <dbReference type="NCBI Taxonomy" id="1907662"/>
    <lineage>
        <taxon>Bacteria</taxon>
        <taxon>Bacillati</taxon>
        <taxon>Actinomycetota</taxon>
        <taxon>Coriobacteriia</taxon>
        <taxon>Eggerthellales</taxon>
        <taxon>Eggerthellaceae</taxon>
        <taxon>Raoultibacter</taxon>
    </lineage>
</organism>
<feature type="region of interest" description="Disordered" evidence="1">
    <location>
        <begin position="284"/>
        <end position="303"/>
    </location>
</feature>
<evidence type="ECO:0000313" key="4">
    <source>
        <dbReference type="Proteomes" id="UP001320544"/>
    </source>
</evidence>
<proteinExistence type="predicted"/>